<evidence type="ECO:0000313" key="4">
    <source>
        <dbReference type="Proteomes" id="UP000318405"/>
    </source>
</evidence>
<dbReference type="PANTHER" id="PTHR43123:SF4">
    <property type="entry name" value="POLYSACCHARIDE DEACETYLASE"/>
    <property type="match status" value="1"/>
</dbReference>
<comment type="caution">
    <text evidence="3">The sequence shown here is derived from an EMBL/GenBank/DDBJ whole genome shotgun (WGS) entry which is preliminary data.</text>
</comment>
<dbReference type="Pfam" id="PF01522">
    <property type="entry name" value="Polysacc_deac_1"/>
    <property type="match status" value="1"/>
</dbReference>
<dbReference type="GO" id="GO:0016810">
    <property type="term" value="F:hydrolase activity, acting on carbon-nitrogen (but not peptide) bonds"/>
    <property type="evidence" value="ECO:0007669"/>
    <property type="project" value="InterPro"/>
</dbReference>
<feature type="domain" description="NodB homology" evidence="2">
    <location>
        <begin position="75"/>
        <end position="292"/>
    </location>
</feature>
<sequence length="306" mass="35043">MHVTEPDSPGPQRDLVGYGGKPPEVVWPGNARIAILLVVNYEEGSEASVGDGDPKAEQALSEFPTSPWPDGKRDLAVESMYEYGARAGYWRLLDIFDELDVKCTFYACAVALERNRAAAREMVRRGHDIMCHGWRWEDVALLTREQEREHIRMAVKSIEETTGVRPRGWYCRSRPSTNTRELVVEEGGFLYDSDAYNDDLPYWEMVGDKKHLVIPYSLVNNDSGFGRGAFGPPNEFEEHLRYTFDRLYREGEASPKMMNIGLHMRVVGHPARAKALYDFIQYAKSHADVWFATRIDVARHWMEKHA</sequence>
<proteinExistence type="predicted"/>
<dbReference type="SUPFAM" id="SSF88713">
    <property type="entry name" value="Glycoside hydrolase/deacetylase"/>
    <property type="match status" value="1"/>
</dbReference>
<gene>
    <name evidence="3" type="ORF">FOZ76_15460</name>
</gene>
<reference evidence="3 4" key="1">
    <citation type="submission" date="2019-07" db="EMBL/GenBank/DDBJ databases">
        <title>Qingshengfaniella alkalisoli gen. nov., sp. nov., isolated from saline soil.</title>
        <authorList>
            <person name="Xu L."/>
            <person name="Huang X.-X."/>
            <person name="Sun J.-Q."/>
        </authorList>
    </citation>
    <scope>NUCLEOTIDE SEQUENCE [LARGE SCALE GENOMIC DNA]</scope>
    <source>
        <strain evidence="3 4">DSM 27279</strain>
    </source>
</reference>
<dbReference type="Proteomes" id="UP000318405">
    <property type="component" value="Unassembled WGS sequence"/>
</dbReference>
<organism evidence="3 4">
    <name type="scientific">Verticiella sediminum</name>
    <dbReference type="NCBI Taxonomy" id="1247510"/>
    <lineage>
        <taxon>Bacteria</taxon>
        <taxon>Pseudomonadati</taxon>
        <taxon>Pseudomonadota</taxon>
        <taxon>Betaproteobacteria</taxon>
        <taxon>Burkholderiales</taxon>
        <taxon>Alcaligenaceae</taxon>
        <taxon>Verticiella</taxon>
    </lineage>
</organism>
<feature type="region of interest" description="Disordered" evidence="1">
    <location>
        <begin position="47"/>
        <end position="67"/>
    </location>
</feature>
<dbReference type="GO" id="GO:0005975">
    <property type="term" value="P:carbohydrate metabolic process"/>
    <property type="evidence" value="ECO:0007669"/>
    <property type="project" value="InterPro"/>
</dbReference>
<dbReference type="CDD" id="cd10977">
    <property type="entry name" value="CE4_PuuE_SpCDA1"/>
    <property type="match status" value="1"/>
</dbReference>
<accession>A0A556AIU9</accession>
<dbReference type="InterPro" id="IPR017625">
    <property type="entry name" value="PuuE"/>
</dbReference>
<evidence type="ECO:0000256" key="1">
    <source>
        <dbReference type="SAM" id="MobiDB-lite"/>
    </source>
</evidence>
<dbReference type="PANTHER" id="PTHR43123">
    <property type="entry name" value="POLYSACCHARIDE DEACETYLASE-RELATED"/>
    <property type="match status" value="1"/>
</dbReference>
<dbReference type="RefSeq" id="WP_143949165.1">
    <property type="nucleotide sequence ID" value="NZ_BAABMB010000001.1"/>
</dbReference>
<dbReference type="AlphaFoldDB" id="A0A556AIU9"/>
<dbReference type="Gene3D" id="3.20.20.370">
    <property type="entry name" value="Glycoside hydrolase/deacetylase"/>
    <property type="match status" value="1"/>
</dbReference>
<evidence type="ECO:0000259" key="2">
    <source>
        <dbReference type="PROSITE" id="PS51677"/>
    </source>
</evidence>
<protein>
    <submittedName>
        <fullName evidence="3">Allantoinase PuuE</fullName>
    </submittedName>
</protein>
<dbReference type="OrthoDB" id="9787041at2"/>
<name>A0A556AIU9_9BURK</name>
<keyword evidence="4" id="KW-1185">Reference proteome</keyword>
<dbReference type="InterPro" id="IPR011330">
    <property type="entry name" value="Glyco_hydro/deAcase_b/a-brl"/>
</dbReference>
<dbReference type="PROSITE" id="PS51677">
    <property type="entry name" value="NODB"/>
    <property type="match status" value="1"/>
</dbReference>
<evidence type="ECO:0000313" key="3">
    <source>
        <dbReference type="EMBL" id="TSH92799.1"/>
    </source>
</evidence>
<dbReference type="InterPro" id="IPR002509">
    <property type="entry name" value="NODB_dom"/>
</dbReference>
<dbReference type="EMBL" id="VLTJ01000029">
    <property type="protein sequence ID" value="TSH92799.1"/>
    <property type="molecule type" value="Genomic_DNA"/>
</dbReference>